<dbReference type="Proteomes" id="UP000309885">
    <property type="component" value="Unassembled WGS sequence"/>
</dbReference>
<evidence type="ECO:0000313" key="2">
    <source>
        <dbReference type="Proteomes" id="UP000309885"/>
    </source>
</evidence>
<comment type="caution">
    <text evidence="1">The sequence shown here is derived from an EMBL/GenBank/DDBJ whole genome shotgun (WGS) entry which is preliminary data.</text>
</comment>
<feature type="non-terminal residue" evidence="1">
    <location>
        <position position="1"/>
    </location>
</feature>
<name>A0A5R8LKU6_LACZE</name>
<gene>
    <name evidence="1" type="ORF">FEI15_12725</name>
</gene>
<reference evidence="1 2" key="1">
    <citation type="submission" date="2019-05" db="EMBL/GenBank/DDBJ databases">
        <title>Genome-based reclassification of Lactobacillus casei as Lactobacillus casei subsp. casei. subsp.nov., description of Lactobacillus casei subsp. zeae subsp. nov., and emended description of Lactobacillus casei.</title>
        <authorList>
            <person name="Huang C.-H."/>
        </authorList>
    </citation>
    <scope>NUCLEOTIDE SEQUENCE [LARGE SCALE GENOMIC DNA]</scope>
    <source>
        <strain evidence="1 2">CRBIP24.44</strain>
    </source>
</reference>
<accession>A0A5R8LKU6</accession>
<dbReference type="RefSeq" id="WP_138131717.1">
    <property type="nucleotide sequence ID" value="NZ_VBWO01000013.1"/>
</dbReference>
<protein>
    <submittedName>
        <fullName evidence="1">Phage tail protein</fullName>
    </submittedName>
</protein>
<evidence type="ECO:0000313" key="1">
    <source>
        <dbReference type="EMBL" id="TLF37828.1"/>
    </source>
</evidence>
<sequence length="99" mass="10897">ADTATISTPLSKTLSGWLIAWSYYQNGSPTYNNYAFTLLPKAALIYNTTGANYLRVTFTMKNVGTIFKVLWYDDTHIVGSDENKGGSLAQAVMTEVYAV</sequence>
<dbReference type="AlphaFoldDB" id="A0A5R8LKU6"/>
<organism evidence="1 2">
    <name type="scientific">Lacticaseibacillus zeae</name>
    <name type="common">Lactobacillus zeae</name>
    <dbReference type="NCBI Taxonomy" id="57037"/>
    <lineage>
        <taxon>Bacteria</taxon>
        <taxon>Bacillati</taxon>
        <taxon>Bacillota</taxon>
        <taxon>Bacilli</taxon>
        <taxon>Lactobacillales</taxon>
        <taxon>Lactobacillaceae</taxon>
        <taxon>Lacticaseibacillus</taxon>
    </lineage>
</organism>
<dbReference type="EMBL" id="VBWO01000013">
    <property type="protein sequence ID" value="TLF37828.1"/>
    <property type="molecule type" value="Genomic_DNA"/>
</dbReference>
<proteinExistence type="predicted"/>